<feature type="signal peptide" evidence="1">
    <location>
        <begin position="1"/>
        <end position="18"/>
    </location>
</feature>
<feature type="domain" description="Glycosyl hydrolase family 95 N-terminal" evidence="2">
    <location>
        <begin position="28"/>
        <end position="274"/>
    </location>
</feature>
<feature type="chain" id="PRO_5046833674" evidence="1">
    <location>
        <begin position="19"/>
        <end position="869"/>
    </location>
</feature>
<evidence type="ECO:0000256" key="1">
    <source>
        <dbReference type="SAM" id="SignalP"/>
    </source>
</evidence>
<keyword evidence="5" id="KW-0378">Hydrolase</keyword>
<dbReference type="Proteomes" id="UP001597387">
    <property type="component" value="Unassembled WGS sequence"/>
</dbReference>
<name>A0ABW4ZJU7_9SPHI</name>
<dbReference type="EMBL" id="JBHUHZ010000001">
    <property type="protein sequence ID" value="MFD2162343.1"/>
    <property type="molecule type" value="Genomic_DNA"/>
</dbReference>
<dbReference type="Pfam" id="PF14498">
    <property type="entry name" value="Glyco_hyd_65N_2"/>
    <property type="match status" value="1"/>
</dbReference>
<dbReference type="PANTHER" id="PTHR31084:SF0">
    <property type="entry name" value="ALPHA-L-FUCOSIDASE 2"/>
    <property type="match status" value="1"/>
</dbReference>
<reference evidence="6" key="1">
    <citation type="journal article" date="2019" name="Int. J. Syst. Evol. Microbiol.">
        <title>The Global Catalogue of Microorganisms (GCM) 10K type strain sequencing project: providing services to taxonomists for standard genome sequencing and annotation.</title>
        <authorList>
            <consortium name="The Broad Institute Genomics Platform"/>
            <consortium name="The Broad Institute Genome Sequencing Center for Infectious Disease"/>
            <person name="Wu L."/>
            <person name="Ma J."/>
        </authorList>
    </citation>
    <scope>NUCLEOTIDE SEQUENCE [LARGE SCALE GENOMIC DNA]</scope>
    <source>
        <strain evidence="6">KCTC 42217</strain>
    </source>
</reference>
<dbReference type="InterPro" id="IPR027414">
    <property type="entry name" value="GH95_N_dom"/>
</dbReference>
<sequence>MRRYKILSLLFVATSAFAQQADNPALKLWYDKPAKVWEEALALGNGKTGAMVFGRINKERIQLNDNTLWSGYPNPGNNPKGPESLPQVRQAVFEGDYGKAAALWKKNLQGPYSARYLTMADLFLDFKLKDSSATDYRRELDLNNAIHTVRYKIGGVSYMRETLVSYPDKALLIRITSDKKNAISFSTGLTSKLRYRVTASGNIYLVLKGKAPKHVAHRATEPQQIVYDEKEGMTFEVHMRVKADGGITTASGNNIAVSKANAVTIYLTDGTSFNGFDKSPGLEGKDPSLEAKSALAQVYPKSYSSIRAAHISDYKSLFERVSFSLSNNPELSKLPTNVRLSRQGQTGNDQELQVLYYQFGRYLMIASSRPGSQATNLQGIWNDHVQPPWGSNYTVNANTQMNYWLAENTNLSELHQPLFDFIARLAKNGQTTAKVNYGIQQGWVLHHNTDIWAKTSPTGGYDWDPRGAPRWSAWPMGGAWLSTHLYDHYLFTNDKEFLAGQAYPLMKGAAEFMLQWLQPDPSGYLVTNPSTSPENVFKIEGKEFEVSKATTMDMAIIRELFTASIESSRALGIDSEFRLKLESAKAKLYPYHIGKHGQVQEWFNDLDDPKDTHRHLSHLYGLYPGTQITPRITPELAAAAKQSLIHRGDLSTGWSMAWKTNWWARLLDGDHALKILKAGLTLIDPAKTVEPVVQSTSVKTNTPAPQLTNVQMSGGGTYPNLFDAHPPFQIDGNFGATAGITEMLLQSHAGEIEMLPALPNEWSEGIIKGIKARGGFTVEMSWKGNKLSQAIIYSGSGGVCRLRTNVPVKVLGEMSKPAAGENLNSLMPKPEHVKYIKSTQAKLVDLDVKDSYVIDFETKKGSKYVIELL</sequence>
<protein>
    <submittedName>
        <fullName evidence="5">Glycoside hydrolase N-terminal domain-containing protein</fullName>
    </submittedName>
</protein>
<dbReference type="InterPro" id="IPR013780">
    <property type="entry name" value="Glyco_hydro_b"/>
</dbReference>
<dbReference type="InterPro" id="IPR008928">
    <property type="entry name" value="6-hairpin_glycosidase_sf"/>
</dbReference>
<evidence type="ECO:0000313" key="6">
    <source>
        <dbReference type="Proteomes" id="UP001597387"/>
    </source>
</evidence>
<keyword evidence="1" id="KW-0732">Signal</keyword>
<feature type="domain" description="Alpha fucosidase A-like C-terminal" evidence="3">
    <location>
        <begin position="746"/>
        <end position="865"/>
    </location>
</feature>
<feature type="domain" description="Glycosyl hydrolase family 95 catalytic" evidence="4">
    <location>
        <begin position="302"/>
        <end position="744"/>
    </location>
</feature>
<gene>
    <name evidence="5" type="ORF">ACFSJU_08050</name>
</gene>
<dbReference type="Gene3D" id="2.60.40.1180">
    <property type="entry name" value="Golgi alpha-mannosidase II"/>
    <property type="match status" value="1"/>
</dbReference>
<evidence type="ECO:0000313" key="5">
    <source>
        <dbReference type="EMBL" id="MFD2162343.1"/>
    </source>
</evidence>
<dbReference type="Pfam" id="PF22124">
    <property type="entry name" value="Glyco_hydro_95_cat"/>
    <property type="match status" value="1"/>
</dbReference>
<proteinExistence type="predicted"/>
<evidence type="ECO:0000259" key="4">
    <source>
        <dbReference type="Pfam" id="PF22124"/>
    </source>
</evidence>
<keyword evidence="6" id="KW-1185">Reference proteome</keyword>
<dbReference type="InterPro" id="IPR054363">
    <property type="entry name" value="GH95_cat"/>
</dbReference>
<dbReference type="Gene3D" id="2.70.98.50">
    <property type="entry name" value="putative glycoside hydrolase family protein from bacillus halodurans"/>
    <property type="match status" value="1"/>
</dbReference>
<evidence type="ECO:0000259" key="2">
    <source>
        <dbReference type="Pfam" id="PF14498"/>
    </source>
</evidence>
<evidence type="ECO:0000259" key="3">
    <source>
        <dbReference type="Pfam" id="PF21307"/>
    </source>
</evidence>
<dbReference type="GO" id="GO:0016787">
    <property type="term" value="F:hydrolase activity"/>
    <property type="evidence" value="ECO:0007669"/>
    <property type="project" value="UniProtKB-KW"/>
</dbReference>
<dbReference type="Pfam" id="PF21307">
    <property type="entry name" value="Glyco_hydro_95_C"/>
    <property type="match status" value="1"/>
</dbReference>
<dbReference type="PANTHER" id="PTHR31084">
    <property type="entry name" value="ALPHA-L-FUCOSIDASE 2"/>
    <property type="match status" value="1"/>
</dbReference>
<dbReference type="InterPro" id="IPR016518">
    <property type="entry name" value="Alpha-L-fucosidase"/>
</dbReference>
<dbReference type="SUPFAM" id="SSF48208">
    <property type="entry name" value="Six-hairpin glycosidases"/>
    <property type="match status" value="1"/>
</dbReference>
<comment type="caution">
    <text evidence="5">The sequence shown here is derived from an EMBL/GenBank/DDBJ whole genome shotgun (WGS) entry which is preliminary data.</text>
</comment>
<dbReference type="PIRSF" id="PIRSF007663">
    <property type="entry name" value="UCP007663"/>
    <property type="match status" value="1"/>
</dbReference>
<dbReference type="RefSeq" id="WP_255903805.1">
    <property type="nucleotide sequence ID" value="NZ_JAFMZO010000003.1"/>
</dbReference>
<accession>A0ABW4ZJU7</accession>
<dbReference type="InterPro" id="IPR049053">
    <property type="entry name" value="AFCA-like_C"/>
</dbReference>
<organism evidence="5 6">
    <name type="scientific">Paradesertivirga mongoliensis</name>
    <dbReference type="NCBI Taxonomy" id="2100740"/>
    <lineage>
        <taxon>Bacteria</taxon>
        <taxon>Pseudomonadati</taxon>
        <taxon>Bacteroidota</taxon>
        <taxon>Sphingobacteriia</taxon>
        <taxon>Sphingobacteriales</taxon>
        <taxon>Sphingobacteriaceae</taxon>
        <taxon>Paradesertivirga</taxon>
    </lineage>
</organism>